<dbReference type="EMBL" id="BMAT01008360">
    <property type="protein sequence ID" value="GFR83071.1"/>
    <property type="molecule type" value="Genomic_DNA"/>
</dbReference>
<evidence type="ECO:0000313" key="2">
    <source>
        <dbReference type="EMBL" id="GFR83071.1"/>
    </source>
</evidence>
<keyword evidence="1" id="KW-0812">Transmembrane</keyword>
<evidence type="ECO:0000256" key="1">
    <source>
        <dbReference type="SAM" id="Phobius"/>
    </source>
</evidence>
<feature type="transmembrane region" description="Helical" evidence="1">
    <location>
        <begin position="81"/>
        <end position="102"/>
    </location>
</feature>
<name>A0AAV4GD50_9GAST</name>
<gene>
    <name evidence="2" type="ORF">ElyMa_004114700</name>
</gene>
<sequence length="184" mass="19687">MYALDDFKTVTTNFILIPAHLTRLAGHPPVCQLQPVASRDGIGSTLQSYWFSRFQRLKSERTTVLSHNPCCLLSPLRRGEYIDVVVVVGGGGGGVVVVEVVIVGGGVVVVIVVGVGVVVVVVVVVSSSSSSSSSSSNGSGYGTEIVCVFEGERGKEADRRENNFFLTERLADKDSDTDKVYRYS</sequence>
<keyword evidence="1" id="KW-1133">Transmembrane helix</keyword>
<comment type="caution">
    <text evidence="2">The sequence shown here is derived from an EMBL/GenBank/DDBJ whole genome shotgun (WGS) entry which is preliminary data.</text>
</comment>
<evidence type="ECO:0000313" key="3">
    <source>
        <dbReference type="Proteomes" id="UP000762676"/>
    </source>
</evidence>
<protein>
    <submittedName>
        <fullName evidence="2">Uncharacterized protein</fullName>
    </submittedName>
</protein>
<dbReference type="Proteomes" id="UP000762676">
    <property type="component" value="Unassembled WGS sequence"/>
</dbReference>
<feature type="transmembrane region" description="Helical" evidence="1">
    <location>
        <begin position="108"/>
        <end position="126"/>
    </location>
</feature>
<keyword evidence="1" id="KW-0472">Membrane</keyword>
<organism evidence="2 3">
    <name type="scientific">Elysia marginata</name>
    <dbReference type="NCBI Taxonomy" id="1093978"/>
    <lineage>
        <taxon>Eukaryota</taxon>
        <taxon>Metazoa</taxon>
        <taxon>Spiralia</taxon>
        <taxon>Lophotrochozoa</taxon>
        <taxon>Mollusca</taxon>
        <taxon>Gastropoda</taxon>
        <taxon>Heterobranchia</taxon>
        <taxon>Euthyneura</taxon>
        <taxon>Panpulmonata</taxon>
        <taxon>Sacoglossa</taxon>
        <taxon>Placobranchoidea</taxon>
        <taxon>Plakobranchidae</taxon>
        <taxon>Elysia</taxon>
    </lineage>
</organism>
<reference evidence="2 3" key="1">
    <citation type="journal article" date="2021" name="Elife">
        <title>Chloroplast acquisition without the gene transfer in kleptoplastic sea slugs, Plakobranchus ocellatus.</title>
        <authorList>
            <person name="Maeda T."/>
            <person name="Takahashi S."/>
            <person name="Yoshida T."/>
            <person name="Shimamura S."/>
            <person name="Takaki Y."/>
            <person name="Nagai Y."/>
            <person name="Toyoda A."/>
            <person name="Suzuki Y."/>
            <person name="Arimoto A."/>
            <person name="Ishii H."/>
            <person name="Satoh N."/>
            <person name="Nishiyama T."/>
            <person name="Hasebe M."/>
            <person name="Maruyama T."/>
            <person name="Minagawa J."/>
            <person name="Obokata J."/>
            <person name="Shigenobu S."/>
        </authorList>
    </citation>
    <scope>NUCLEOTIDE SEQUENCE [LARGE SCALE GENOMIC DNA]</scope>
</reference>
<accession>A0AAV4GD50</accession>
<keyword evidence="3" id="KW-1185">Reference proteome</keyword>
<dbReference type="AlphaFoldDB" id="A0AAV4GD50"/>
<proteinExistence type="predicted"/>